<feature type="chain" id="PRO_5047508554" evidence="1">
    <location>
        <begin position="23"/>
        <end position="943"/>
    </location>
</feature>
<name>A0ABY4KEL6_9FLAO</name>
<keyword evidence="3" id="KW-1185">Reference proteome</keyword>
<protein>
    <submittedName>
        <fullName evidence="2">Aminopeptidase</fullName>
    </submittedName>
</protein>
<evidence type="ECO:0000313" key="3">
    <source>
        <dbReference type="Proteomes" id="UP000830583"/>
    </source>
</evidence>
<sequence>MNSFIKIIFCLSTLLIGKCLFAQNSNSLYVELLPEQKSLTVQQEIIFQNTGTDSLGKIILNDWNNAFSDKNTPLAKRFSDEFVRSFHLAKSYERGSTSDITIIDENKSFLNWCRPEKHPDLIEVTLNEKLGPNQKIKFNLTYRVKIPSNKFTKYGYTNEGGFNLKNWFLTAARFENNAFCMNSNYNVDDITNAPSDYTITFKTTQNQKLFSDLTIVSSEKNGKHTIYTLEGKDRTDFSIYSEEIITFNRYKNSIADVYTNLKDNRLDDIQKAVIIDKIVKFTDENIGSTNNSTIIVSQADYERNPFYGLNQLPAFISPYPDSFLYEIKFLKTYVNRYLKNNLKLNARNDNWIYDAIQVHIMMKYIDENYPDMKMMGNISKLKILKGFNLFNLDFNEQYSYYYMLMTRKNLDQPIGNPKNTLLKFNEQIAGKYRAGLSLKYLDDYCGNNLASKSIHSFFELNKQQQTSGKDFENILRQNCPNNIDWFFETIINSREIVDYKFTDVSTTNDSITFTVRNKTGVVVPIPIFGLKKDEIVFKEWLENIKSDTTITMSRNDANRIVLNYENEVPEYNLRNNWKSLKNYSFNDRPIKFNFLKDLEDPYHNQILYVPTLEYNLYNGLMPGMRFHNKTFLDKPIIFDVNPAYSTLTQKMIGNFRVTGNQYRRHSNIYLIRYGFSGQFFDYAQDASYIRFNPTIQFFKRPDNYRDNRKESLMLRQIIIEREQSPFVALEEENENYSIFNMRYYNVKTEVKNHFGFKSDLQIANSFGKAVVEMEYRKLFENNRQINLRFYAGTFLYRKTDSDFFSFALNRPTDYMFDYGLYGRSETSGLFSQQYIVAEGAFKSQLDTPYANQWITTFNTSVNIWNWIEVYGDIGALKNENESAKFVYDSGIRLNLVTDYFELYFPIYSSNGWEVDNKNYGERIRFMVTLSPNVLVSLFTRKWF</sequence>
<reference evidence="2" key="1">
    <citation type="submission" date="2022-04" db="EMBL/GenBank/DDBJ databases">
        <title>Consumption of N2O by Flavobacterium azooxidireducens sp. nov. isolated from Decomposing Leaf Litter of Phragmites australis (Cav.).</title>
        <authorList>
            <person name="Behrendt U."/>
            <person name="Spanner T."/>
            <person name="Augustin J."/>
            <person name="Horn M.A."/>
            <person name="Kolb S."/>
            <person name="Ulrich A."/>
        </authorList>
    </citation>
    <scope>NUCLEOTIDE SEQUENCE</scope>
    <source>
        <strain evidence="2">IGB 4-14</strain>
    </source>
</reference>
<evidence type="ECO:0000256" key="1">
    <source>
        <dbReference type="SAM" id="SignalP"/>
    </source>
</evidence>
<dbReference type="GO" id="GO:0004177">
    <property type="term" value="F:aminopeptidase activity"/>
    <property type="evidence" value="ECO:0007669"/>
    <property type="project" value="UniProtKB-KW"/>
</dbReference>
<keyword evidence="1" id="KW-0732">Signal</keyword>
<keyword evidence="2" id="KW-0031">Aminopeptidase</keyword>
<dbReference type="Gene3D" id="1.10.390.10">
    <property type="entry name" value="Neutral Protease Domain 2"/>
    <property type="match status" value="1"/>
</dbReference>
<accession>A0ABY4KEL6</accession>
<evidence type="ECO:0000313" key="2">
    <source>
        <dbReference type="EMBL" id="UPQ78746.1"/>
    </source>
</evidence>
<keyword evidence="2" id="KW-0378">Hydrolase</keyword>
<proteinExistence type="predicted"/>
<keyword evidence="2" id="KW-0645">Protease</keyword>
<dbReference type="Proteomes" id="UP000830583">
    <property type="component" value="Chromosome"/>
</dbReference>
<dbReference type="RefSeq" id="WP_248433695.1">
    <property type="nucleotide sequence ID" value="NZ_CP096205.1"/>
</dbReference>
<dbReference type="InterPro" id="IPR027268">
    <property type="entry name" value="Peptidase_M4/M1_CTD_sf"/>
</dbReference>
<dbReference type="EMBL" id="CP096205">
    <property type="protein sequence ID" value="UPQ78746.1"/>
    <property type="molecule type" value="Genomic_DNA"/>
</dbReference>
<feature type="signal peptide" evidence="1">
    <location>
        <begin position="1"/>
        <end position="22"/>
    </location>
</feature>
<organism evidence="2 3">
    <name type="scientific">Flavobacterium azooxidireducens</name>
    <dbReference type="NCBI Taxonomy" id="1871076"/>
    <lineage>
        <taxon>Bacteria</taxon>
        <taxon>Pseudomonadati</taxon>
        <taxon>Bacteroidota</taxon>
        <taxon>Flavobacteriia</taxon>
        <taxon>Flavobacteriales</taxon>
        <taxon>Flavobacteriaceae</taxon>
        <taxon>Flavobacterium</taxon>
    </lineage>
</organism>
<gene>
    <name evidence="2" type="ORF">M0M57_14125</name>
</gene>